<dbReference type="AlphaFoldDB" id="A0A0G0MHZ8"/>
<reference evidence="3 4" key="1">
    <citation type="journal article" date="2015" name="Nature">
        <title>rRNA introns, odd ribosomes, and small enigmatic genomes across a large radiation of phyla.</title>
        <authorList>
            <person name="Brown C.T."/>
            <person name="Hug L.A."/>
            <person name="Thomas B.C."/>
            <person name="Sharon I."/>
            <person name="Castelle C.J."/>
            <person name="Singh A."/>
            <person name="Wilkins M.J."/>
            <person name="Williams K.H."/>
            <person name="Banfield J.F."/>
        </authorList>
    </citation>
    <scope>NUCLEOTIDE SEQUENCE [LARGE SCALE GENOMIC DNA]</scope>
</reference>
<comment type="similarity">
    <text evidence="1">Belongs to the glycosyl hydrolase 2 family.</text>
</comment>
<dbReference type="SUPFAM" id="SSF49785">
    <property type="entry name" value="Galactose-binding domain-like"/>
    <property type="match status" value="1"/>
</dbReference>
<name>A0A0G0MHZ8_9BACT</name>
<evidence type="ECO:0000313" key="3">
    <source>
        <dbReference type="EMBL" id="KKR03644.1"/>
    </source>
</evidence>
<evidence type="ECO:0000256" key="1">
    <source>
        <dbReference type="ARBA" id="ARBA00007401"/>
    </source>
</evidence>
<proteinExistence type="inferred from homology"/>
<dbReference type="Pfam" id="PF02837">
    <property type="entry name" value="Glyco_hydro_2_N"/>
    <property type="match status" value="1"/>
</dbReference>
<dbReference type="GO" id="GO:0005975">
    <property type="term" value="P:carbohydrate metabolic process"/>
    <property type="evidence" value="ECO:0007669"/>
    <property type="project" value="InterPro"/>
</dbReference>
<organism evidence="3 4">
    <name type="scientific">Candidatus Uhrbacteria bacterium GW2011_GWF2_39_13</name>
    <dbReference type="NCBI Taxonomy" id="1618995"/>
    <lineage>
        <taxon>Bacteria</taxon>
        <taxon>Candidatus Uhriibacteriota</taxon>
    </lineage>
</organism>
<dbReference type="GO" id="GO:0004553">
    <property type="term" value="F:hydrolase activity, hydrolyzing O-glycosyl compounds"/>
    <property type="evidence" value="ECO:0007669"/>
    <property type="project" value="InterPro"/>
</dbReference>
<dbReference type="InterPro" id="IPR032287">
    <property type="entry name" value="DUF4838"/>
</dbReference>
<comment type="caution">
    <text evidence="3">The sequence shown here is derived from an EMBL/GenBank/DDBJ whole genome shotgun (WGS) entry which is preliminary data.</text>
</comment>
<accession>A0A0G0MHZ8</accession>
<evidence type="ECO:0000313" key="4">
    <source>
        <dbReference type="Proteomes" id="UP000033935"/>
    </source>
</evidence>
<protein>
    <recommendedName>
        <fullName evidence="2">Glycosyl hydrolases family 2 sugar binding domain-containing protein</fullName>
    </recommendedName>
</protein>
<dbReference type="Pfam" id="PF16126">
    <property type="entry name" value="DUF4838"/>
    <property type="match status" value="1"/>
</dbReference>
<dbReference type="InterPro" id="IPR008979">
    <property type="entry name" value="Galactose-bd-like_sf"/>
</dbReference>
<sequence length="829" mass="96524">MRRENSRSKKVVMKKGRIFFEKLRFLKLNLKNKILFTGIVFFVIVMFVPAAEIKVDPSKCVIVLPEKADDTKKSAAEELRKHLELVTGADIPLLSGTAPVDGKYSFCIGIMEQGNSKELEAEEARWVVTSTAVYLYGDDSRSRKGNSFAVYGFLEDELGVHWIEPGDDGTVYKIQSPLVLKEGNFGWVPKLGMRIIRGGSRLDSPVKAKNLELKVLEKSMKEHNKDVYDTREWLNRMRMGNNMNIAYGHAFTDWWKKYGKSHPEYFALNKYGKREPEIESSKESSPENPLWKNLKGFTIIKLCPSNPSVKDQIIQNWLELKKHSHYINVCENDKKGYCRCTECRKLDGHNDNLDIYQVHLSDRYIYLANGVAREAKKHDPEAYVTTYAYNETEYPPRREHLEPNVIIGIVPTTIDLEKLEELYGGWEKMGAKKIFLRPNTLHYVCNIGVPLGIEKRMFDAFQLAVKHGCVGVDYDSLKHSWTLSGISDYILAKAISDPSKPFEKWEDEYYSAFGASSSDVKKYYQYWRNEVWENRLAPDVNDIDEKGKFHNFVRGLMWNLSKYYKETDFDKTDAILKKAAENKLTEIEKKRLDRLILSNEHSRLVFKAITTQGTERFKYSKELFSFRLKHQDNLKLSWLSLIENEEQAGDITGIYMVAQLGKFSQPWIQTPLFWYFKMDQQNVGLNEEWQKECRDKIQKEWELLPTNSSWSSSPSYYKYPSVVLREKLKKYKGIGWYSQQLEIPVNWKDKYVYLCFGAVDKSCWVYVNGKEVGKHIFTHPDDWRSSFTIRIDENFSKDKKQMIMIRVESGGVGGIWKRVWLVSAEKENL</sequence>
<dbReference type="Proteomes" id="UP000033935">
    <property type="component" value="Unassembled WGS sequence"/>
</dbReference>
<gene>
    <name evidence="3" type="ORF">UT30_C0023G0002</name>
</gene>
<dbReference type="Gene3D" id="2.60.120.260">
    <property type="entry name" value="Galactose-binding domain-like"/>
    <property type="match status" value="1"/>
</dbReference>
<dbReference type="InterPro" id="IPR006104">
    <property type="entry name" value="Glyco_hydro_2_N"/>
</dbReference>
<dbReference type="EMBL" id="LBWG01000023">
    <property type="protein sequence ID" value="KKR03644.1"/>
    <property type="molecule type" value="Genomic_DNA"/>
</dbReference>
<evidence type="ECO:0000259" key="2">
    <source>
        <dbReference type="Pfam" id="PF02837"/>
    </source>
</evidence>
<dbReference type="PANTHER" id="PTHR47406">
    <property type="entry name" value="COAGULATION FACTOR 5/8 TYPE, C-TERMINAL"/>
    <property type="match status" value="1"/>
</dbReference>
<dbReference type="PANTHER" id="PTHR47406:SF2">
    <property type="entry name" value="ALPHA GLUCURONIDASE N-TERMINAL DOMAIN-CONTAINING PROTEIN"/>
    <property type="match status" value="1"/>
</dbReference>
<feature type="domain" description="Glycosyl hydrolases family 2 sugar binding" evidence="2">
    <location>
        <begin position="674"/>
        <end position="775"/>
    </location>
</feature>